<comment type="subcellular location">
    <subcellularLocation>
        <location evidence="8">Cell membrane</location>
        <topology evidence="8">Single-pass type II membrane protein</topology>
    </subcellularLocation>
    <subcellularLocation>
        <location evidence="1">Membrane</location>
    </subcellularLocation>
    <text evidence="8">Localizes to the division septum.</text>
</comment>
<evidence type="ECO:0000256" key="2">
    <source>
        <dbReference type="ARBA" id="ARBA00022475"/>
    </source>
</evidence>
<sequence length="247" mass="26970">MPETETRPDRATTRTRRRFARRQWARRWLNWKPVLAIVLLLVLVVGGVWLVYFSSFLAVQGVQVVGNERIGAAEVRRAAAVPEGDPLATVDLDRIRTRVEALAAVKSADVSRQWPDQVRIDVTERVAVAVVDLGGALHGMDEDGVVFVDYTRAPAGLPRVDSPAGAGTEALQEGARVVASLPGDLATKVDHVNLETVDEISLVLRDGREVEWGSADESAQKAEVLADFLDKDWQHLDVTVPGLPATK</sequence>
<evidence type="ECO:0000256" key="6">
    <source>
        <dbReference type="ARBA" id="ARBA00023136"/>
    </source>
</evidence>
<dbReference type="Gene3D" id="3.10.20.310">
    <property type="entry name" value="membrane protein fhac"/>
    <property type="match status" value="1"/>
</dbReference>
<comment type="function">
    <text evidence="8">Essential cell division protein.</text>
</comment>
<protein>
    <recommendedName>
        <fullName evidence="8">Cell division protein FtsQ</fullName>
    </recommendedName>
</protein>
<dbReference type="InterPro" id="IPR050487">
    <property type="entry name" value="FtsQ_DivIB"/>
</dbReference>
<evidence type="ECO:0000256" key="5">
    <source>
        <dbReference type="ARBA" id="ARBA00022989"/>
    </source>
</evidence>
<evidence type="ECO:0000256" key="1">
    <source>
        <dbReference type="ARBA" id="ARBA00004370"/>
    </source>
</evidence>
<evidence type="ECO:0000313" key="10">
    <source>
        <dbReference type="EMBL" id="MBZ5736817.1"/>
    </source>
</evidence>
<keyword evidence="3 8" id="KW-0132">Cell division</keyword>
<keyword evidence="11" id="KW-1185">Reference proteome</keyword>
<evidence type="ECO:0000256" key="8">
    <source>
        <dbReference type="HAMAP-Rule" id="MF_00911"/>
    </source>
</evidence>
<evidence type="ECO:0000256" key="7">
    <source>
        <dbReference type="ARBA" id="ARBA00023306"/>
    </source>
</evidence>
<name>A0ABS7U7M3_9ACTN</name>
<dbReference type="PANTHER" id="PTHR37820">
    <property type="entry name" value="CELL DIVISION PROTEIN DIVIB"/>
    <property type="match status" value="1"/>
</dbReference>
<feature type="transmembrane region" description="Helical" evidence="8">
    <location>
        <begin position="31"/>
        <end position="52"/>
    </location>
</feature>
<gene>
    <name evidence="8" type="primary">ftsQ</name>
    <name evidence="10" type="ORF">K8U61_01485</name>
</gene>
<dbReference type="Pfam" id="PF03799">
    <property type="entry name" value="FtsQ_DivIB_C"/>
    <property type="match status" value="1"/>
</dbReference>
<accession>A0ABS7U7M3</accession>
<feature type="domain" description="POTRA" evidence="9">
    <location>
        <begin position="57"/>
        <end position="125"/>
    </location>
</feature>
<keyword evidence="4 8" id="KW-0812">Transmembrane</keyword>
<dbReference type="PROSITE" id="PS51779">
    <property type="entry name" value="POTRA"/>
    <property type="match status" value="1"/>
</dbReference>
<evidence type="ECO:0000256" key="3">
    <source>
        <dbReference type="ARBA" id="ARBA00022618"/>
    </source>
</evidence>
<dbReference type="InterPro" id="IPR034746">
    <property type="entry name" value="POTRA"/>
</dbReference>
<dbReference type="InterPro" id="IPR013685">
    <property type="entry name" value="POTRA_FtsQ_type"/>
</dbReference>
<dbReference type="InterPro" id="IPR026579">
    <property type="entry name" value="FtsQ"/>
</dbReference>
<organism evidence="10 11">
    <name type="scientific">Nocardioides mangrovi</name>
    <dbReference type="NCBI Taxonomy" id="2874580"/>
    <lineage>
        <taxon>Bacteria</taxon>
        <taxon>Bacillati</taxon>
        <taxon>Actinomycetota</taxon>
        <taxon>Actinomycetes</taxon>
        <taxon>Propionibacteriales</taxon>
        <taxon>Nocardioidaceae</taxon>
        <taxon>Nocardioides</taxon>
    </lineage>
</organism>
<keyword evidence="2 8" id="KW-1003">Cell membrane</keyword>
<keyword evidence="7 8" id="KW-0131">Cell cycle</keyword>
<evidence type="ECO:0000313" key="11">
    <source>
        <dbReference type="Proteomes" id="UP000780875"/>
    </source>
</evidence>
<comment type="caution">
    <text evidence="10">The sequence shown here is derived from an EMBL/GenBank/DDBJ whole genome shotgun (WGS) entry which is preliminary data.</text>
</comment>
<dbReference type="EMBL" id="JAIQZJ010000001">
    <property type="protein sequence ID" value="MBZ5736817.1"/>
    <property type="molecule type" value="Genomic_DNA"/>
</dbReference>
<comment type="similarity">
    <text evidence="8">Belongs to the FtsQ/DivIB family. FtsQ subfamily.</text>
</comment>
<keyword evidence="5 8" id="KW-1133">Transmembrane helix</keyword>
<dbReference type="InterPro" id="IPR005548">
    <property type="entry name" value="Cell_div_FtsQ/DivIB_C"/>
</dbReference>
<keyword evidence="6 8" id="KW-0472">Membrane</keyword>
<reference evidence="10 11" key="1">
    <citation type="submission" date="2021-09" db="EMBL/GenBank/DDBJ databases">
        <title>Whole genome sequence of Nocardioides sp. GBK3QG-3.</title>
        <authorList>
            <person name="Tuo L."/>
        </authorList>
    </citation>
    <scope>NUCLEOTIDE SEQUENCE [LARGE SCALE GENOMIC DNA]</scope>
    <source>
        <strain evidence="10 11">GBK3QG-3</strain>
    </source>
</reference>
<proteinExistence type="inferred from homology"/>
<dbReference type="RefSeq" id="WP_224121187.1">
    <property type="nucleotide sequence ID" value="NZ_JAIQZJ010000001.1"/>
</dbReference>
<dbReference type="PANTHER" id="PTHR37820:SF1">
    <property type="entry name" value="CELL DIVISION PROTEIN FTSQ"/>
    <property type="match status" value="1"/>
</dbReference>
<dbReference type="HAMAP" id="MF_00911">
    <property type="entry name" value="FtsQ_subfam"/>
    <property type="match status" value="1"/>
</dbReference>
<dbReference type="Proteomes" id="UP000780875">
    <property type="component" value="Unassembled WGS sequence"/>
</dbReference>
<dbReference type="Pfam" id="PF08478">
    <property type="entry name" value="POTRA_1"/>
    <property type="match status" value="1"/>
</dbReference>
<evidence type="ECO:0000259" key="9">
    <source>
        <dbReference type="PROSITE" id="PS51779"/>
    </source>
</evidence>
<evidence type="ECO:0000256" key="4">
    <source>
        <dbReference type="ARBA" id="ARBA00022692"/>
    </source>
</evidence>